<dbReference type="Gene3D" id="3.40.50.1820">
    <property type="entry name" value="alpha/beta hydrolase"/>
    <property type="match status" value="1"/>
</dbReference>
<dbReference type="EMBL" id="JAAEEH010000004">
    <property type="protein sequence ID" value="NDL66598.1"/>
    <property type="molecule type" value="Genomic_DNA"/>
</dbReference>
<dbReference type="InterPro" id="IPR029058">
    <property type="entry name" value="AB_hydrolase_fold"/>
</dbReference>
<keyword evidence="3" id="KW-1185">Reference proteome</keyword>
<dbReference type="InterPro" id="IPR050266">
    <property type="entry name" value="AB_hydrolase_sf"/>
</dbReference>
<evidence type="ECO:0000259" key="1">
    <source>
        <dbReference type="Pfam" id="PF00561"/>
    </source>
</evidence>
<proteinExistence type="predicted"/>
<accession>A0A7X5HTY2</accession>
<evidence type="ECO:0000313" key="3">
    <source>
        <dbReference type="Proteomes" id="UP000461585"/>
    </source>
</evidence>
<dbReference type="RefSeq" id="WP_162369328.1">
    <property type="nucleotide sequence ID" value="NZ_JAAEEH010000004.1"/>
</dbReference>
<dbReference type="SUPFAM" id="SSF53474">
    <property type="entry name" value="alpha/beta-Hydrolases"/>
    <property type="match status" value="1"/>
</dbReference>
<dbReference type="PANTHER" id="PTHR43798">
    <property type="entry name" value="MONOACYLGLYCEROL LIPASE"/>
    <property type="match status" value="1"/>
</dbReference>
<dbReference type="PRINTS" id="PR00111">
    <property type="entry name" value="ABHYDROLASE"/>
</dbReference>
<protein>
    <submittedName>
        <fullName evidence="2">Alpha/beta hydrolase</fullName>
    </submittedName>
</protein>
<organism evidence="2 3">
    <name type="scientific">Anaerotalea alkaliphila</name>
    <dbReference type="NCBI Taxonomy" id="2662126"/>
    <lineage>
        <taxon>Bacteria</taxon>
        <taxon>Bacillati</taxon>
        <taxon>Bacillota</taxon>
        <taxon>Clostridia</taxon>
        <taxon>Eubacteriales</taxon>
        <taxon>Anaerotalea</taxon>
    </lineage>
</organism>
<sequence length="260" mass="29253">MREQDVQVETGKVHLRIQEGAGTPVVFLHGLGASGHDFRDAFGAPELGGRPLVALDLPGYGKSGRPQGFSYDLKDQAEILDQVLGALDMDQVDLVAHSMGGMAAIWFARLHPEKVRRLVLAEPNLDLANAQISARIRGYGSERAFAEGYREFLDRFDKPEKPSAYGFYRTLLETEPHVLFRSAQSIKTHSTEAFYREFLELPMPVAFLQGEKSWHRLEEGMRREMEEKGVRFATVPYAGHGMMGDNPREFYRVVGMLLEP</sequence>
<dbReference type="GO" id="GO:0047372">
    <property type="term" value="F:monoacylglycerol lipase activity"/>
    <property type="evidence" value="ECO:0007669"/>
    <property type="project" value="TreeGrafter"/>
</dbReference>
<dbReference type="AlphaFoldDB" id="A0A7X5HTY2"/>
<dbReference type="InterPro" id="IPR000073">
    <property type="entry name" value="AB_hydrolase_1"/>
</dbReference>
<name>A0A7X5HTY2_9FIRM</name>
<reference evidence="2 3" key="1">
    <citation type="submission" date="2020-01" db="EMBL/GenBank/DDBJ databases">
        <title>Anaeroalcalibacter tamaniensis gen. nov., sp. nov., moderately halophilic strictly anaerobic fermenter bacterium from mud volcano of Taman peninsula.</title>
        <authorList>
            <person name="Frolova A."/>
            <person name="Merkel A.Y."/>
            <person name="Slobodkin A.I."/>
        </authorList>
    </citation>
    <scope>NUCLEOTIDE SEQUENCE [LARGE SCALE GENOMIC DNA]</scope>
    <source>
        <strain evidence="2 3">F-3ap</strain>
    </source>
</reference>
<keyword evidence="2" id="KW-0378">Hydrolase</keyword>
<comment type="caution">
    <text evidence="2">The sequence shown here is derived from an EMBL/GenBank/DDBJ whole genome shotgun (WGS) entry which is preliminary data.</text>
</comment>
<dbReference type="GO" id="GO:0046464">
    <property type="term" value="P:acylglycerol catabolic process"/>
    <property type="evidence" value="ECO:0007669"/>
    <property type="project" value="TreeGrafter"/>
</dbReference>
<feature type="domain" description="AB hydrolase-1" evidence="1">
    <location>
        <begin position="24"/>
        <end position="125"/>
    </location>
</feature>
<dbReference type="Proteomes" id="UP000461585">
    <property type="component" value="Unassembled WGS sequence"/>
</dbReference>
<dbReference type="GO" id="GO:0016020">
    <property type="term" value="C:membrane"/>
    <property type="evidence" value="ECO:0007669"/>
    <property type="project" value="TreeGrafter"/>
</dbReference>
<dbReference type="PANTHER" id="PTHR43798:SF33">
    <property type="entry name" value="HYDROLASE, PUTATIVE (AFU_ORTHOLOGUE AFUA_2G14860)-RELATED"/>
    <property type="match status" value="1"/>
</dbReference>
<evidence type="ECO:0000313" key="2">
    <source>
        <dbReference type="EMBL" id="NDL66598.1"/>
    </source>
</evidence>
<dbReference type="Pfam" id="PF00561">
    <property type="entry name" value="Abhydrolase_1"/>
    <property type="match status" value="1"/>
</dbReference>
<gene>
    <name evidence="2" type="ORF">GXN74_02390</name>
</gene>